<comment type="caution">
    <text evidence="1">The sequence shown here is derived from an EMBL/GenBank/DDBJ whole genome shotgun (WGS) entry which is preliminary data.</text>
</comment>
<dbReference type="Proteomes" id="UP000780801">
    <property type="component" value="Unassembled WGS sequence"/>
</dbReference>
<organism evidence="1 2">
    <name type="scientific">Lunasporangiospora selenospora</name>
    <dbReference type="NCBI Taxonomy" id="979761"/>
    <lineage>
        <taxon>Eukaryota</taxon>
        <taxon>Fungi</taxon>
        <taxon>Fungi incertae sedis</taxon>
        <taxon>Mucoromycota</taxon>
        <taxon>Mortierellomycotina</taxon>
        <taxon>Mortierellomycetes</taxon>
        <taxon>Mortierellales</taxon>
        <taxon>Mortierellaceae</taxon>
        <taxon>Lunasporangiospora</taxon>
    </lineage>
</organism>
<keyword evidence="2" id="KW-1185">Reference proteome</keyword>
<gene>
    <name evidence="1" type="ORF">BGW38_005497</name>
</gene>
<reference evidence="1" key="1">
    <citation type="journal article" date="2020" name="Fungal Divers.">
        <title>Resolving the Mortierellaceae phylogeny through synthesis of multi-gene phylogenetics and phylogenomics.</title>
        <authorList>
            <person name="Vandepol N."/>
            <person name="Liber J."/>
            <person name="Desiro A."/>
            <person name="Na H."/>
            <person name="Kennedy M."/>
            <person name="Barry K."/>
            <person name="Grigoriev I.V."/>
            <person name="Miller A.N."/>
            <person name="O'Donnell K."/>
            <person name="Stajich J.E."/>
            <person name="Bonito G."/>
        </authorList>
    </citation>
    <scope>NUCLEOTIDE SEQUENCE</scope>
    <source>
        <strain evidence="1">KOD1015</strain>
    </source>
</reference>
<dbReference type="EMBL" id="JAABOA010003485">
    <property type="protein sequence ID" value="KAF9578614.1"/>
    <property type="molecule type" value="Genomic_DNA"/>
</dbReference>
<sequence length="547" mass="63094">MNNSEEEGEFWSEVESKLNSTLASRKAGAITKVAEPQDAILDIVDVFDDVFGNTNRIKPVKISARKTGSFKKAVEPQDRIMDVGDVFDDVFSNTNRIKPVKMSARKTGSIKKAVEPQDMIMDVGDVFDNTNHIKSGRMLIHGRKSEEAEATITNMQEQSALESSSMSTRSKAQREFDLSSREERFAAMDQSQFWRLKSGRAVEEVLYQASLKQEANFKMQSYMIDFGCGKTKALFSEDEWEEMKVLDDFQLPKLPESTEGYIRDVRKALVRGKHVTTVPVPEEDRYSCELVLKSLLSWTQLYVTNPCPFDKDLPESFWSREGWPILKDLLWDVDGLTMIDDAKVILESGKRKNMRRKVDMGLTTSRKQTGRKLDLVARDTTNMRDWFIVENIKDWDEMSTNYLRELDMALFKDLHFIARRRLQDQYFVKFRSKARFFSVFSGGRGFKTVEMRAVPFSPYIMLVHLYYSFLLPTSVTTWKPQMQGLVHLLQVRNCVAETIKLYNALSNMETNEENEGGEESDGEWLYSHSSRRAFDEDLGSSPFMDYE</sequence>
<feature type="non-terminal residue" evidence="1">
    <location>
        <position position="547"/>
    </location>
</feature>
<dbReference type="AlphaFoldDB" id="A0A9P6FNS1"/>
<protein>
    <submittedName>
        <fullName evidence="1">Uncharacterized protein</fullName>
    </submittedName>
</protein>
<accession>A0A9P6FNS1</accession>
<proteinExistence type="predicted"/>
<name>A0A9P6FNS1_9FUNG</name>
<dbReference type="OrthoDB" id="2427805at2759"/>
<evidence type="ECO:0000313" key="2">
    <source>
        <dbReference type="Proteomes" id="UP000780801"/>
    </source>
</evidence>
<evidence type="ECO:0000313" key="1">
    <source>
        <dbReference type="EMBL" id="KAF9578614.1"/>
    </source>
</evidence>